<dbReference type="PIRSF" id="PIRSF017689">
    <property type="entry name" value="SepSecS"/>
    <property type="match status" value="1"/>
</dbReference>
<comment type="catalytic activity">
    <reaction evidence="17 18">
        <text>O-phospho-L-seryl-tRNA(Sec) + selenophosphate + H2O = L-selenocysteinyl-tRNA(Sec) + 2 phosphate</text>
        <dbReference type="Rhea" id="RHEA:25041"/>
        <dbReference type="Rhea" id="RHEA-COMP:9743"/>
        <dbReference type="Rhea" id="RHEA-COMP:9947"/>
        <dbReference type="ChEBI" id="CHEBI:15377"/>
        <dbReference type="ChEBI" id="CHEBI:16144"/>
        <dbReference type="ChEBI" id="CHEBI:43474"/>
        <dbReference type="ChEBI" id="CHEBI:78551"/>
        <dbReference type="ChEBI" id="CHEBI:78573"/>
        <dbReference type="EC" id="2.9.1.2"/>
    </reaction>
</comment>
<feature type="binding site" evidence="19">
    <location>
        <position position="98"/>
    </location>
    <ligand>
        <name>substrate</name>
    </ligand>
</feature>
<evidence type="ECO:0000256" key="7">
    <source>
        <dbReference type="ARBA" id="ARBA00022555"/>
    </source>
</evidence>
<dbReference type="GO" id="GO:0001717">
    <property type="term" value="P:conversion of seryl-tRNAsec to selenocys-tRNAsec"/>
    <property type="evidence" value="ECO:0007669"/>
    <property type="project" value="UniProtKB-UniRule"/>
</dbReference>
<keyword evidence="10 18" id="KW-0663">Pyridoxal phosphate</keyword>
<comment type="cofactor">
    <cofactor evidence="1 18 20">
        <name>pyridoxal 5'-phosphate</name>
        <dbReference type="ChEBI" id="CHEBI:597326"/>
    </cofactor>
</comment>
<evidence type="ECO:0000256" key="15">
    <source>
        <dbReference type="ARBA" id="ARBA00032048"/>
    </source>
</evidence>
<dbReference type="InterPro" id="IPR008829">
    <property type="entry name" value="SepSecS/SepCysS"/>
</dbReference>
<comment type="subcellular location">
    <subcellularLocation>
        <location evidence="18">Cytoplasm</location>
    </subcellularLocation>
</comment>
<accession>A0AAV2T0N7</accession>
<feature type="binding site" evidence="19">
    <location>
        <position position="395"/>
    </location>
    <ligand>
        <name>substrate</name>
    </ligand>
</feature>
<dbReference type="GO" id="GO:0000049">
    <property type="term" value="F:tRNA binding"/>
    <property type="evidence" value="ECO:0007669"/>
    <property type="project" value="UniProtKB-UniRule"/>
</dbReference>
<feature type="site" description="May act as a substrate filter by repelling compounds with a negatively charged alpha-carboxylate" evidence="20">
    <location>
        <position position="74"/>
    </location>
</feature>
<evidence type="ECO:0000256" key="16">
    <source>
        <dbReference type="ARBA" id="ARBA00032693"/>
    </source>
</evidence>
<evidence type="ECO:0000256" key="3">
    <source>
        <dbReference type="ARBA" id="ARBA00004822"/>
    </source>
</evidence>
<gene>
    <name evidence="21" type="ORF">CDAUBV1_LOCUS1386</name>
</gene>
<evidence type="ECO:0000256" key="13">
    <source>
        <dbReference type="ARBA" id="ARBA00026053"/>
    </source>
</evidence>
<name>A0AAV2T0N7_CALDB</name>
<comment type="similarity">
    <text evidence="4 18">Belongs to the SepSecS family.</text>
</comment>
<evidence type="ECO:0000256" key="19">
    <source>
        <dbReference type="PIRSR" id="PIRSR017689-1"/>
    </source>
</evidence>
<keyword evidence="11 18" id="KW-0648">Protein biosynthesis</keyword>
<feature type="binding site" evidence="19">
    <location>
        <position position="97"/>
    </location>
    <ligand>
        <name>substrate</name>
    </ligand>
</feature>
<evidence type="ECO:0000256" key="12">
    <source>
        <dbReference type="ARBA" id="ARBA00023266"/>
    </source>
</evidence>
<evidence type="ECO:0000256" key="11">
    <source>
        <dbReference type="ARBA" id="ARBA00022917"/>
    </source>
</evidence>
<comment type="function">
    <text evidence="2 18">Converts O-phosphoseryl-tRNA(Sec) to selenocysteinyl-tRNA(Sec) required for selenoprotein biosynthesis.</text>
</comment>
<protein>
    <recommendedName>
        <fullName evidence="6 18">O-phosphoseryl-tRNA(Sec) selenium transferase</fullName>
        <ecNumber evidence="5 18">2.9.1.2</ecNumber>
    </recommendedName>
    <alternativeName>
        <fullName evidence="14 18">Selenocysteine synthase</fullName>
    </alternativeName>
    <alternativeName>
        <fullName evidence="15 18">Selenocysteinyl-tRNA(Sec) synthase</fullName>
    </alternativeName>
    <alternativeName>
        <fullName evidence="16 18">Sep-tRNA:Sec-tRNA synthase</fullName>
    </alternativeName>
</protein>
<dbReference type="GO" id="GO:0098621">
    <property type="term" value="F:O-phosphoseryl-tRNA(Sec) selenium transferase activity"/>
    <property type="evidence" value="ECO:0007669"/>
    <property type="project" value="UniProtKB-EC"/>
</dbReference>
<evidence type="ECO:0000256" key="1">
    <source>
        <dbReference type="ARBA" id="ARBA00001933"/>
    </source>
</evidence>
<dbReference type="PANTHER" id="PTHR12944:SF2">
    <property type="entry name" value="O-PHOSPHOSERYL-TRNA(SEC) SELENIUM TRANSFERASE"/>
    <property type="match status" value="1"/>
</dbReference>
<dbReference type="EC" id="2.9.1.2" evidence="5 18"/>
<evidence type="ECO:0000256" key="2">
    <source>
        <dbReference type="ARBA" id="ARBA00002552"/>
    </source>
</evidence>
<evidence type="ECO:0000256" key="18">
    <source>
        <dbReference type="PIRNR" id="PIRNR017689"/>
    </source>
</evidence>
<dbReference type="SUPFAM" id="SSF53383">
    <property type="entry name" value="PLP-dependent transferases"/>
    <property type="match status" value="1"/>
</dbReference>
<evidence type="ECO:0000256" key="17">
    <source>
        <dbReference type="ARBA" id="ARBA00048808"/>
    </source>
</evidence>
<keyword evidence="8 18" id="KW-0808">Transferase</keyword>
<dbReference type="GO" id="GO:0005737">
    <property type="term" value="C:cytoplasm"/>
    <property type="evidence" value="ECO:0007669"/>
    <property type="project" value="UniProtKB-SubCell"/>
</dbReference>
<evidence type="ECO:0000256" key="6">
    <source>
        <dbReference type="ARBA" id="ARBA00021963"/>
    </source>
</evidence>
<dbReference type="InterPro" id="IPR015421">
    <property type="entry name" value="PyrdxlP-dep_Trfase_major"/>
</dbReference>
<dbReference type="EMBL" id="CAXLJL010000056">
    <property type="protein sequence ID" value="CAL5129933.1"/>
    <property type="molecule type" value="Genomic_DNA"/>
</dbReference>
<evidence type="ECO:0000256" key="8">
    <source>
        <dbReference type="ARBA" id="ARBA00022679"/>
    </source>
</evidence>
<dbReference type="Gene3D" id="3.40.640.10">
    <property type="entry name" value="Type I PLP-dependent aspartate aminotransferase-like (Major domain)"/>
    <property type="match status" value="1"/>
</dbReference>
<feature type="binding site" evidence="19">
    <location>
        <position position="105"/>
    </location>
    <ligand>
        <name>substrate</name>
    </ligand>
</feature>
<dbReference type="GO" id="GO:0001514">
    <property type="term" value="P:selenocysteine incorporation"/>
    <property type="evidence" value="ECO:0007669"/>
    <property type="project" value="TreeGrafter"/>
</dbReference>
<keyword evidence="12 18" id="KW-0711">Selenium</keyword>
<evidence type="ECO:0000256" key="4">
    <source>
        <dbReference type="ARBA" id="ARBA00007037"/>
    </source>
</evidence>
<dbReference type="InterPro" id="IPR015424">
    <property type="entry name" value="PyrdxlP-dep_Trfase"/>
</dbReference>
<feature type="binding site" evidence="19">
    <location>
        <position position="561"/>
    </location>
    <ligand>
        <name>tRNA</name>
        <dbReference type="ChEBI" id="CHEBI:17843"/>
    </ligand>
</feature>
<keyword evidence="18" id="KW-0963">Cytoplasm</keyword>
<keyword evidence="7 18" id="KW-0820">tRNA-binding</keyword>
<dbReference type="Proteomes" id="UP001497525">
    <property type="component" value="Unassembled WGS sequence"/>
</dbReference>
<comment type="pathway">
    <text evidence="3 18">Aminoacyl-tRNA biosynthesis; selenocysteinyl-tRNA(Sec) biosynthesis; selenocysteinyl-tRNA(Sec) from L-seryl-tRNA(Sec) (archaeal/eukaryal route): step 2/2.</text>
</comment>
<dbReference type="AlphaFoldDB" id="A0AAV2T0N7"/>
<evidence type="ECO:0000256" key="9">
    <source>
        <dbReference type="ARBA" id="ARBA00022884"/>
    </source>
</evidence>
<evidence type="ECO:0000256" key="5">
    <source>
        <dbReference type="ARBA" id="ARBA00012464"/>
    </source>
</evidence>
<evidence type="ECO:0000313" key="22">
    <source>
        <dbReference type="Proteomes" id="UP001497525"/>
    </source>
</evidence>
<dbReference type="Pfam" id="PF05889">
    <property type="entry name" value="SepSecS"/>
    <property type="match status" value="3"/>
</dbReference>
<comment type="subunit">
    <text evidence="13">Homotetramer formed by a catalytic dimer and a non-catalytic dimer serving as a binding platform that orients tRNASec for catalysis. Each tetramer binds the CCA ends of two tRNAs which point to the active sites of the catalytic dimer.</text>
</comment>
<dbReference type="PANTHER" id="PTHR12944">
    <property type="entry name" value="SOLUBLE LIVER ANTIGEN/LIVER PANCREAS ANTIGEN"/>
    <property type="match status" value="1"/>
</dbReference>
<organism evidence="21 22">
    <name type="scientific">Calicophoron daubneyi</name>
    <name type="common">Rumen fluke</name>
    <name type="synonym">Paramphistomum daubneyi</name>
    <dbReference type="NCBI Taxonomy" id="300641"/>
    <lineage>
        <taxon>Eukaryota</taxon>
        <taxon>Metazoa</taxon>
        <taxon>Spiralia</taxon>
        <taxon>Lophotrochozoa</taxon>
        <taxon>Platyhelminthes</taxon>
        <taxon>Trematoda</taxon>
        <taxon>Digenea</taxon>
        <taxon>Plagiorchiida</taxon>
        <taxon>Pronocephalata</taxon>
        <taxon>Paramphistomoidea</taxon>
        <taxon>Paramphistomidae</taxon>
        <taxon>Calicophoron</taxon>
    </lineage>
</organism>
<reference evidence="21" key="1">
    <citation type="submission" date="2024-06" db="EMBL/GenBank/DDBJ databases">
        <authorList>
            <person name="Liu X."/>
            <person name="Lenzi L."/>
            <person name="Haldenby T S."/>
            <person name="Uol C."/>
        </authorList>
    </citation>
    <scope>NUCLEOTIDE SEQUENCE</scope>
</reference>
<comment type="caution">
    <text evidence="21">The sequence shown here is derived from an EMBL/GenBank/DDBJ whole genome shotgun (WGS) entry which is preliminary data.</text>
</comment>
<feature type="modified residue" description="N6-(pyridoxal phosphate)lysine" evidence="20">
    <location>
        <position position="366"/>
    </location>
</feature>
<evidence type="ECO:0000256" key="10">
    <source>
        <dbReference type="ARBA" id="ARBA00022898"/>
    </source>
</evidence>
<feature type="binding site" evidence="19">
    <location>
        <position position="75"/>
    </location>
    <ligand>
        <name>pyridoxal 5'-phosphate</name>
        <dbReference type="ChEBI" id="CHEBI:597326"/>
    </ligand>
</feature>
<evidence type="ECO:0000313" key="21">
    <source>
        <dbReference type="EMBL" id="CAL5129933.1"/>
    </source>
</evidence>
<sequence>MNKEIIHLMEPYISKSYVSRSIERFAKFGKKFATVLSEGRLPVNGFAESEIEVLLLQLSSMDSNNWENSVGVGEREGRVLLDLVRRRHYRLTHGIGRSGDIAAIQPKASGSSLINRLTNRLLLDWLRRSGCPSTVDCFLVPMATGMSLTLCLLAMKKRRPSGARFVIWPRIDQKSCFKSMLAAGLIPVPINLREGTTDSKRCDACEDQLFCDIESIRQALIHPGVYLLEQWPEAAALQGITKSNAWQYGPESIVCVLSTTLCFSPRVPDRLYAITKECINYGVSHLVNNAYGVQSVRCMKMLEASGQLLLQYQQNEETSLSSNHEISAQSIVSNSNQLPESAPRKVDPKTCGTLPIDLIYVQSADKNLMVPVGGAIIAGFSVDLISAVAKTYPGRASATPSIDVFATLLYLGSKGWNELLEQRSACFERLRSGLERVAKQHQLRVLATPDNPISIALALNNLCVDADAAVGGVMPSPEALSRLTQLGAHLFTQGCSGVRVVLPATAVEPTQLGDYKFPGFGSHSSTSTVAYLNAAAAVGQSEREIDMFLARLDKALGDFRRSNKSHDNSAKLLKSEGD</sequence>
<evidence type="ECO:0000256" key="20">
    <source>
        <dbReference type="PIRSR" id="PIRSR017689-50"/>
    </source>
</evidence>
<proteinExistence type="inferred from homology"/>
<keyword evidence="9 18" id="KW-0694">RNA-binding</keyword>
<evidence type="ECO:0000256" key="14">
    <source>
        <dbReference type="ARBA" id="ARBA00030669"/>
    </source>
</evidence>
<dbReference type="InterPro" id="IPR019872">
    <property type="entry name" value="Sec-tRNA_Se_transferase"/>
</dbReference>